<dbReference type="STRING" id="270498.CHK_0535"/>
<protein>
    <submittedName>
        <fullName evidence="1">Uncharacterized protein</fullName>
    </submittedName>
</protein>
<name>A0A0M2NIF7_9FIRM</name>
<gene>
    <name evidence="1" type="ORF">CHK_0535</name>
</gene>
<dbReference type="RefSeq" id="WP_046442487.1">
    <property type="nucleotide sequence ID" value="NZ_SMCZ01000025.1"/>
</dbReference>
<proteinExistence type="predicted"/>
<accession>A0A0M2NIF7</accession>
<evidence type="ECO:0000313" key="1">
    <source>
        <dbReference type="EMBL" id="KKI51958.1"/>
    </source>
</evidence>
<dbReference type="Proteomes" id="UP000034076">
    <property type="component" value="Unassembled WGS sequence"/>
</dbReference>
<evidence type="ECO:0000313" key="2">
    <source>
        <dbReference type="Proteomes" id="UP000034076"/>
    </source>
</evidence>
<comment type="caution">
    <text evidence="1">The sequence shown here is derived from an EMBL/GenBank/DDBJ whole genome shotgun (WGS) entry which is preliminary data.</text>
</comment>
<reference evidence="1 2" key="1">
    <citation type="submission" date="2015-04" db="EMBL/GenBank/DDBJ databases">
        <title>Draft genome sequence of bacteremic isolate Catabacter hongkongensis type strain HKU16T.</title>
        <authorList>
            <person name="Lau S.K."/>
            <person name="Teng J.L."/>
            <person name="Huang Y."/>
            <person name="Curreem S.O."/>
            <person name="Tsui S.K."/>
            <person name="Woo P.C."/>
        </authorList>
    </citation>
    <scope>NUCLEOTIDE SEQUENCE [LARGE SCALE GENOMIC DNA]</scope>
    <source>
        <strain evidence="1 2">HKU16</strain>
    </source>
</reference>
<sequence>MTAREIYDKVGSLMFWEESDKADYQPYWLDTLNRLLQENFMKNNVLRKMRGKEPFTATPQAIDLDTEVDYEPEFTGNLLPLGGAGYLGFDDDRVYATEYKNKYEYEREQILAAGYEEIGNVYE</sequence>
<keyword evidence="2" id="KW-1185">Reference proteome</keyword>
<organism evidence="1 2">
    <name type="scientific">Christensenella hongkongensis</name>
    <dbReference type="NCBI Taxonomy" id="270498"/>
    <lineage>
        <taxon>Bacteria</taxon>
        <taxon>Bacillati</taxon>
        <taxon>Bacillota</taxon>
        <taxon>Clostridia</taxon>
        <taxon>Christensenellales</taxon>
        <taxon>Christensenellaceae</taxon>
        <taxon>Christensenella</taxon>
    </lineage>
</organism>
<dbReference type="AlphaFoldDB" id="A0A0M2NIF7"/>
<dbReference type="EMBL" id="LAYJ01000049">
    <property type="protein sequence ID" value="KKI51958.1"/>
    <property type="molecule type" value="Genomic_DNA"/>
</dbReference>